<keyword evidence="2" id="KW-1185">Reference proteome</keyword>
<dbReference type="Proteomes" id="UP000184342">
    <property type="component" value="Unassembled WGS sequence"/>
</dbReference>
<accession>A0A1M6IVU1</accession>
<dbReference type="RefSeq" id="WP_073994150.1">
    <property type="nucleotide sequence ID" value="NZ_FQYT01000019.1"/>
</dbReference>
<evidence type="ECO:0000313" key="2">
    <source>
        <dbReference type="Proteomes" id="UP000184342"/>
    </source>
</evidence>
<name>A0A1M6IVU1_9FIRM</name>
<gene>
    <name evidence="1" type="ORF">SAMN02745691_01867</name>
</gene>
<organism evidence="1 2">
    <name type="scientific">Parasporobacterium paucivorans DSM 15970</name>
    <dbReference type="NCBI Taxonomy" id="1122934"/>
    <lineage>
        <taxon>Bacteria</taxon>
        <taxon>Bacillati</taxon>
        <taxon>Bacillota</taxon>
        <taxon>Clostridia</taxon>
        <taxon>Lachnospirales</taxon>
        <taxon>Lachnospiraceae</taxon>
        <taxon>Parasporobacterium</taxon>
    </lineage>
</organism>
<proteinExistence type="predicted"/>
<dbReference type="AlphaFoldDB" id="A0A1M6IVU1"/>
<dbReference type="EMBL" id="FQYT01000019">
    <property type="protein sequence ID" value="SHJ38504.1"/>
    <property type="molecule type" value="Genomic_DNA"/>
</dbReference>
<sequence>MENTLKNYIIVGASNEEEAVATDKIHEILDGLGNESFKEVFFFSTAEEIEGYAEREPFIQAMVGISKATLKSIAKKKKEFNHLIINAVSGETDLFLWGIDIAIEGEELSYGFVDWANDGNSFKFDGSGSVNFLGTNN</sequence>
<evidence type="ECO:0000313" key="1">
    <source>
        <dbReference type="EMBL" id="SHJ38504.1"/>
    </source>
</evidence>
<protein>
    <submittedName>
        <fullName evidence="1">Uncharacterized protein</fullName>
    </submittedName>
</protein>
<reference evidence="1 2" key="1">
    <citation type="submission" date="2016-11" db="EMBL/GenBank/DDBJ databases">
        <authorList>
            <person name="Jaros S."/>
            <person name="Januszkiewicz K."/>
            <person name="Wedrychowicz H."/>
        </authorList>
    </citation>
    <scope>NUCLEOTIDE SEQUENCE [LARGE SCALE GENOMIC DNA]</scope>
    <source>
        <strain evidence="1 2">DSM 15970</strain>
    </source>
</reference>